<dbReference type="Proteomes" id="UP000186143">
    <property type="component" value="Unassembled WGS sequence"/>
</dbReference>
<dbReference type="AlphaFoldDB" id="A0A1Q9AGW9"/>
<dbReference type="RefSeq" id="WP_075635615.1">
    <property type="nucleotide sequence ID" value="NZ_MKIO01000033.1"/>
</dbReference>
<comment type="caution">
    <text evidence="3">The sequence shown here is derived from an EMBL/GenBank/DDBJ whole genome shotgun (WGS) entry which is preliminary data.</text>
</comment>
<evidence type="ECO:0000313" key="3">
    <source>
        <dbReference type="EMBL" id="OLP54429.1"/>
    </source>
</evidence>
<proteinExistence type="predicted"/>
<keyword evidence="2" id="KW-0472">Membrane</keyword>
<dbReference type="EMBL" id="MKIO01000033">
    <property type="protein sequence ID" value="OLP54429.1"/>
    <property type="molecule type" value="Genomic_DNA"/>
</dbReference>
<reference evidence="3 4" key="1">
    <citation type="submission" date="2016-09" db="EMBL/GenBank/DDBJ databases">
        <title>Rhizobium sp. nov., a novel species isolated from the rice rhizosphere.</title>
        <authorList>
            <person name="Zhao J."/>
            <person name="Zhang X."/>
        </authorList>
    </citation>
    <scope>NUCLEOTIDE SEQUENCE [LARGE SCALE GENOMIC DNA]</scope>
    <source>
        <strain evidence="3 4">MH17</strain>
    </source>
</reference>
<keyword evidence="2" id="KW-1133">Transmembrane helix</keyword>
<dbReference type="STRING" id="1672749.BJF92_03175"/>
<dbReference type="SUPFAM" id="SSF50199">
    <property type="entry name" value="Staphylococcal nuclease"/>
    <property type="match status" value="1"/>
</dbReference>
<feature type="region of interest" description="Disordered" evidence="1">
    <location>
        <begin position="1"/>
        <end position="29"/>
    </location>
</feature>
<name>A0A1Q9AGW9_9HYPH</name>
<evidence type="ECO:0000256" key="2">
    <source>
        <dbReference type="SAM" id="Phobius"/>
    </source>
</evidence>
<gene>
    <name evidence="3" type="ORF">BJF92_03175</name>
</gene>
<evidence type="ECO:0000256" key="1">
    <source>
        <dbReference type="SAM" id="MobiDB-lite"/>
    </source>
</evidence>
<organism evidence="3 4">
    <name type="scientific">Xaviernesmea rhizosphaerae</name>
    <dbReference type="NCBI Taxonomy" id="1672749"/>
    <lineage>
        <taxon>Bacteria</taxon>
        <taxon>Pseudomonadati</taxon>
        <taxon>Pseudomonadota</taxon>
        <taxon>Alphaproteobacteria</taxon>
        <taxon>Hyphomicrobiales</taxon>
        <taxon>Rhizobiaceae</taxon>
        <taxon>Rhizobium/Agrobacterium group</taxon>
        <taxon>Xaviernesmea</taxon>
    </lineage>
</organism>
<sequence>MAKARRTPGKTTTARAKSPRGKTRSGSRGGVGLAGWLGVGLVALGGIVAYDHRDLLPDGLLNSASRQVAALAVSMPAGKASAPNTDTSLPTASIPKPAARPAAQAGAGIQSVAAHGAITLPAARAPLQAAANPVPGAVPGPRPPMPIDAAPTAVGIAPAQVAAVAPATLSPVMTPEAAEAAALPKTFYFCGIRTDNCVINGSTFVYRGNKIHLADIDAPNAAAPKCEEERKRGFYAKERLMALLNAGPIEIASAGGGPIVTRSGRSLGQQMVAEGLARPAGTRTSWCGGA</sequence>
<evidence type="ECO:0000313" key="4">
    <source>
        <dbReference type="Proteomes" id="UP000186143"/>
    </source>
</evidence>
<evidence type="ECO:0008006" key="5">
    <source>
        <dbReference type="Google" id="ProtNLM"/>
    </source>
</evidence>
<accession>A0A1Q9AGW9</accession>
<keyword evidence="2" id="KW-0812">Transmembrane</keyword>
<feature type="transmembrane region" description="Helical" evidence="2">
    <location>
        <begin position="30"/>
        <end position="50"/>
    </location>
</feature>
<dbReference type="OrthoDB" id="7469880at2"/>
<dbReference type="Gene3D" id="2.40.50.90">
    <property type="match status" value="1"/>
</dbReference>
<dbReference type="InterPro" id="IPR035437">
    <property type="entry name" value="SNase_OB-fold_sf"/>
</dbReference>
<protein>
    <recommendedName>
        <fullName evidence="5">Nuclease</fullName>
    </recommendedName>
</protein>